<feature type="domain" description="Integrase catalytic" evidence="2">
    <location>
        <begin position="395"/>
        <end position="450"/>
    </location>
</feature>
<dbReference type="Pfam" id="PF22936">
    <property type="entry name" value="Pol_BBD"/>
    <property type="match status" value="1"/>
</dbReference>
<accession>A0AAQ3X566</accession>
<evidence type="ECO:0000259" key="2">
    <source>
        <dbReference type="PROSITE" id="PS50994"/>
    </source>
</evidence>
<evidence type="ECO:0000256" key="1">
    <source>
        <dbReference type="ARBA" id="ARBA00022670"/>
    </source>
</evidence>
<dbReference type="Gene3D" id="3.30.420.10">
    <property type="entry name" value="Ribonuclease H-like superfamily/Ribonuclease H"/>
    <property type="match status" value="1"/>
</dbReference>
<dbReference type="GO" id="GO:0003676">
    <property type="term" value="F:nucleic acid binding"/>
    <property type="evidence" value="ECO:0007669"/>
    <property type="project" value="InterPro"/>
</dbReference>
<keyword evidence="1" id="KW-0378">Hydrolase</keyword>
<dbReference type="Proteomes" id="UP001341281">
    <property type="component" value="Chromosome 07"/>
</dbReference>
<dbReference type="InterPro" id="IPR001584">
    <property type="entry name" value="Integrase_cat-core"/>
</dbReference>
<dbReference type="EMBL" id="CP144751">
    <property type="protein sequence ID" value="WVZ84910.1"/>
    <property type="molecule type" value="Genomic_DNA"/>
</dbReference>
<protein>
    <recommendedName>
        <fullName evidence="2">Integrase catalytic domain-containing protein</fullName>
    </recommendedName>
</protein>
<dbReference type="InterPro" id="IPR012337">
    <property type="entry name" value="RNaseH-like_sf"/>
</dbReference>
<dbReference type="InterPro" id="IPR025724">
    <property type="entry name" value="GAG-pre-integrase_dom"/>
</dbReference>
<organism evidence="3 4">
    <name type="scientific">Paspalum notatum var. saurae</name>
    <dbReference type="NCBI Taxonomy" id="547442"/>
    <lineage>
        <taxon>Eukaryota</taxon>
        <taxon>Viridiplantae</taxon>
        <taxon>Streptophyta</taxon>
        <taxon>Embryophyta</taxon>
        <taxon>Tracheophyta</taxon>
        <taxon>Spermatophyta</taxon>
        <taxon>Magnoliopsida</taxon>
        <taxon>Liliopsida</taxon>
        <taxon>Poales</taxon>
        <taxon>Poaceae</taxon>
        <taxon>PACMAD clade</taxon>
        <taxon>Panicoideae</taxon>
        <taxon>Andropogonodae</taxon>
        <taxon>Paspaleae</taxon>
        <taxon>Paspalinae</taxon>
        <taxon>Paspalum</taxon>
    </lineage>
</organism>
<dbReference type="PANTHER" id="PTHR42648:SF21">
    <property type="entry name" value="CYSTEINE-RICH RLK (RECEPTOR-LIKE PROTEIN KINASE) 8"/>
    <property type="match status" value="1"/>
</dbReference>
<keyword evidence="4" id="KW-1185">Reference proteome</keyword>
<dbReference type="PROSITE" id="PS50994">
    <property type="entry name" value="INTEGRASE"/>
    <property type="match status" value="1"/>
</dbReference>
<dbReference type="GO" id="GO:0006508">
    <property type="term" value="P:proteolysis"/>
    <property type="evidence" value="ECO:0007669"/>
    <property type="project" value="UniProtKB-KW"/>
</dbReference>
<dbReference type="PANTHER" id="PTHR42648">
    <property type="entry name" value="TRANSPOSASE, PUTATIVE-RELATED"/>
    <property type="match status" value="1"/>
</dbReference>
<proteinExistence type="predicted"/>
<dbReference type="InterPro" id="IPR036397">
    <property type="entry name" value="RNaseH_sf"/>
</dbReference>
<name>A0AAQ3X566_PASNO</name>
<sequence length="450" mass="51073">MDVKSAFLNGFIEEEVYVRQHLGFESVKFPDRVHNLRKALYAKEEELDALDNDQLCLLSNKFQRLYSNRMSRRRGDKLLCYEAQEKYSAGKDHKYKGKYTSDKKKGKYKGDKKKRPYFSKREFVKQYQKHAQEHDRAFLGSLSDCDDISSDSGSNSDNDGEKKIVRHAGLCFFGDEIGYCTMAINGDQAGSTDSDFCNKSNSEPQVSDKDDEAICSRHMTGNHRWFSSLTLVSSSEHIIFRDKGTGKVRGVGAVPVSKSFILRDVALVGNLGYNLLFVSQLLEEGYEVRFKKGCSRVLDAQESLVCPILPFGKVFRVDFSSSSGPSRCLVAGPSFDLWKWHRRLGHLSFDLLAKLSSLDLIRGLPKLKSGRDLVCHPCRHGKMVAASHTPINQVMTARPGELLHMDTVGPSWVRSVGGKWYVLVIVDDFSRWSWVHFMESKDEAFEFIHD</sequence>
<keyword evidence="1" id="KW-0645">Protease</keyword>
<reference evidence="3 4" key="1">
    <citation type="submission" date="2024-02" db="EMBL/GenBank/DDBJ databases">
        <title>High-quality chromosome-scale genome assembly of Pensacola bahiagrass (Paspalum notatum Flugge var. saurae).</title>
        <authorList>
            <person name="Vega J.M."/>
            <person name="Podio M."/>
            <person name="Orjuela J."/>
            <person name="Siena L.A."/>
            <person name="Pessino S.C."/>
            <person name="Combes M.C."/>
            <person name="Mariac C."/>
            <person name="Albertini E."/>
            <person name="Pupilli F."/>
            <person name="Ortiz J.P.A."/>
            <person name="Leblanc O."/>
        </authorList>
    </citation>
    <scope>NUCLEOTIDE SEQUENCE [LARGE SCALE GENOMIC DNA]</scope>
    <source>
        <strain evidence="3">R1</strain>
        <tissue evidence="3">Leaf</tissue>
    </source>
</reference>
<dbReference type="Pfam" id="PF13976">
    <property type="entry name" value="gag_pre-integrs"/>
    <property type="match status" value="1"/>
</dbReference>
<dbReference type="InterPro" id="IPR054722">
    <property type="entry name" value="PolX-like_BBD"/>
</dbReference>
<gene>
    <name evidence="3" type="ORF">U9M48_031880</name>
</gene>
<dbReference type="GO" id="GO:0008233">
    <property type="term" value="F:peptidase activity"/>
    <property type="evidence" value="ECO:0007669"/>
    <property type="project" value="UniProtKB-KW"/>
</dbReference>
<evidence type="ECO:0000313" key="4">
    <source>
        <dbReference type="Proteomes" id="UP001341281"/>
    </source>
</evidence>
<dbReference type="GO" id="GO:0015074">
    <property type="term" value="P:DNA integration"/>
    <property type="evidence" value="ECO:0007669"/>
    <property type="project" value="InterPro"/>
</dbReference>
<dbReference type="AlphaFoldDB" id="A0AAQ3X566"/>
<dbReference type="SUPFAM" id="SSF53098">
    <property type="entry name" value="Ribonuclease H-like"/>
    <property type="match status" value="1"/>
</dbReference>
<evidence type="ECO:0000313" key="3">
    <source>
        <dbReference type="EMBL" id="WVZ84910.1"/>
    </source>
</evidence>
<dbReference type="InterPro" id="IPR039537">
    <property type="entry name" value="Retrotran_Ty1/copia-like"/>
</dbReference>